<dbReference type="AlphaFoldDB" id="A0A0A8ZF72"/>
<accession>A0A0A8ZF72</accession>
<sequence>MMWPSFLQKQQVPLISSSVLSGDALSFLAFDLSSFEVKVTFLLYLIP</sequence>
<protein>
    <submittedName>
        <fullName evidence="1">Uncharacterized protein</fullName>
    </submittedName>
</protein>
<name>A0A0A8ZF72_ARUDO</name>
<reference evidence="1" key="2">
    <citation type="journal article" date="2015" name="Data Brief">
        <title>Shoot transcriptome of the giant reed, Arundo donax.</title>
        <authorList>
            <person name="Barrero R.A."/>
            <person name="Guerrero F.D."/>
            <person name="Moolhuijzen P."/>
            <person name="Goolsby J.A."/>
            <person name="Tidwell J."/>
            <person name="Bellgard S.E."/>
            <person name="Bellgard M.I."/>
        </authorList>
    </citation>
    <scope>NUCLEOTIDE SEQUENCE</scope>
    <source>
        <tissue evidence="1">Shoot tissue taken approximately 20 cm above the soil surface</tissue>
    </source>
</reference>
<dbReference type="EMBL" id="GBRH01262495">
    <property type="protein sequence ID" value="JAD35400.1"/>
    <property type="molecule type" value="Transcribed_RNA"/>
</dbReference>
<reference evidence="1" key="1">
    <citation type="submission" date="2014-09" db="EMBL/GenBank/DDBJ databases">
        <authorList>
            <person name="Magalhaes I.L.F."/>
            <person name="Oliveira U."/>
            <person name="Santos F.R."/>
            <person name="Vidigal T.H.D.A."/>
            <person name="Brescovit A.D."/>
            <person name="Santos A.J."/>
        </authorList>
    </citation>
    <scope>NUCLEOTIDE SEQUENCE</scope>
    <source>
        <tissue evidence="1">Shoot tissue taken approximately 20 cm above the soil surface</tissue>
    </source>
</reference>
<evidence type="ECO:0000313" key="1">
    <source>
        <dbReference type="EMBL" id="JAD35400.1"/>
    </source>
</evidence>
<proteinExistence type="predicted"/>
<organism evidence="1">
    <name type="scientific">Arundo donax</name>
    <name type="common">Giant reed</name>
    <name type="synonym">Donax arundinaceus</name>
    <dbReference type="NCBI Taxonomy" id="35708"/>
    <lineage>
        <taxon>Eukaryota</taxon>
        <taxon>Viridiplantae</taxon>
        <taxon>Streptophyta</taxon>
        <taxon>Embryophyta</taxon>
        <taxon>Tracheophyta</taxon>
        <taxon>Spermatophyta</taxon>
        <taxon>Magnoliopsida</taxon>
        <taxon>Liliopsida</taxon>
        <taxon>Poales</taxon>
        <taxon>Poaceae</taxon>
        <taxon>PACMAD clade</taxon>
        <taxon>Arundinoideae</taxon>
        <taxon>Arundineae</taxon>
        <taxon>Arundo</taxon>
    </lineage>
</organism>